<reference evidence="10" key="1">
    <citation type="journal article" date="2015" name="Nature">
        <title>Complex archaea that bridge the gap between prokaryotes and eukaryotes.</title>
        <authorList>
            <person name="Spang A."/>
            <person name="Saw J.H."/>
            <person name="Jorgensen S.L."/>
            <person name="Zaremba-Niedzwiedzka K."/>
            <person name="Martijn J."/>
            <person name="Lind A.E."/>
            <person name="van Eijk R."/>
            <person name="Schleper C."/>
            <person name="Guy L."/>
            <person name="Ettema T.J."/>
        </authorList>
    </citation>
    <scope>NUCLEOTIDE SEQUENCE</scope>
</reference>
<feature type="non-terminal residue" evidence="10">
    <location>
        <position position="1"/>
    </location>
</feature>
<dbReference type="InterPro" id="IPR055190">
    <property type="entry name" value="ATP-synt_VA_C"/>
</dbReference>
<keyword evidence="6" id="KW-0406">Ion transport</keyword>
<dbReference type="PANTHER" id="PTHR43607">
    <property type="entry name" value="V-TYPE PROTON ATPASE CATALYTIC SUBUNIT A"/>
    <property type="match status" value="1"/>
</dbReference>
<dbReference type="InterPro" id="IPR020003">
    <property type="entry name" value="ATPase_a/bsu_AS"/>
</dbReference>
<evidence type="ECO:0000259" key="8">
    <source>
        <dbReference type="Pfam" id="PF22919"/>
    </source>
</evidence>
<dbReference type="GO" id="GO:0046034">
    <property type="term" value="P:ATP metabolic process"/>
    <property type="evidence" value="ECO:0007669"/>
    <property type="project" value="InterPro"/>
</dbReference>
<evidence type="ECO:0000256" key="5">
    <source>
        <dbReference type="ARBA" id="ARBA00022967"/>
    </source>
</evidence>
<dbReference type="AlphaFoldDB" id="A0A0F9Q9P2"/>
<keyword evidence="4" id="KW-0067">ATP-binding</keyword>
<accession>A0A0F9Q9P2</accession>
<evidence type="ECO:0000313" key="10">
    <source>
        <dbReference type="EMBL" id="KKN09886.1"/>
    </source>
</evidence>
<comment type="caution">
    <text evidence="10">The sequence shown here is derived from an EMBL/GenBank/DDBJ whole genome shotgun (WGS) entry which is preliminary data.</text>
</comment>
<keyword evidence="3" id="KW-0547">Nucleotide-binding</keyword>
<organism evidence="10">
    <name type="scientific">marine sediment metagenome</name>
    <dbReference type="NCBI Taxonomy" id="412755"/>
    <lineage>
        <taxon>unclassified sequences</taxon>
        <taxon>metagenomes</taxon>
        <taxon>ecological metagenomes</taxon>
    </lineage>
</organism>
<evidence type="ECO:0000256" key="6">
    <source>
        <dbReference type="ARBA" id="ARBA00023065"/>
    </source>
</evidence>
<dbReference type="InterPro" id="IPR024034">
    <property type="entry name" value="ATPase_F1/V1_b/a_C"/>
</dbReference>
<dbReference type="EMBL" id="LAZR01058331">
    <property type="protein sequence ID" value="KKK70118.1"/>
    <property type="molecule type" value="Genomic_DNA"/>
</dbReference>
<comment type="similarity">
    <text evidence="1">Belongs to the ATPase alpha/beta chains family.</text>
</comment>
<keyword evidence="5" id="KW-1278">Translocase</keyword>
<name>A0A0F9Q9P2_9ZZZZ</name>
<evidence type="ECO:0000256" key="2">
    <source>
        <dbReference type="ARBA" id="ARBA00022448"/>
    </source>
</evidence>
<dbReference type="EMBL" id="LAZR01004298">
    <property type="protein sequence ID" value="KKN09886.1"/>
    <property type="molecule type" value="Genomic_DNA"/>
</dbReference>
<feature type="domain" description="ATPase F1/V1/A1 complex alpha/beta subunit nucleotide-binding" evidence="7">
    <location>
        <begin position="1"/>
        <end position="111"/>
    </location>
</feature>
<protein>
    <submittedName>
        <fullName evidence="10">Uncharacterized protein</fullName>
    </submittedName>
</protein>
<dbReference type="SUPFAM" id="SSF52540">
    <property type="entry name" value="P-loop containing nucleoside triphosphate hydrolases"/>
    <property type="match status" value="1"/>
</dbReference>
<evidence type="ECO:0000256" key="4">
    <source>
        <dbReference type="ARBA" id="ARBA00022840"/>
    </source>
</evidence>
<dbReference type="Gene3D" id="3.40.50.300">
    <property type="entry name" value="P-loop containing nucleotide triphosphate hydrolases"/>
    <property type="match status" value="1"/>
</dbReference>
<evidence type="ECO:0000313" key="9">
    <source>
        <dbReference type="EMBL" id="KKK70118.1"/>
    </source>
</evidence>
<proteinExistence type="inferred from homology"/>
<keyword evidence="2" id="KW-0813">Transport</keyword>
<evidence type="ECO:0000256" key="1">
    <source>
        <dbReference type="ARBA" id="ARBA00008936"/>
    </source>
</evidence>
<sequence length="275" mass="31506">DSTSRWAESLREISGLLEEMPAEEGYPAYLPSKLSSFYERAGTVKLLGKDKLGKEKFGSLTIIGSISPPAGDFSEPVTATTKNFVQGIWALDSNLAYSKHYPAINWLNSYSNYPEYITEWWQSKNFDWPEIDIGWSQCRKQVNEILSHDNELQYITQLIGEENLPEEQQLILFIAQLIKNGFLIQSAFDDIDNFTDAKKLLGMIKLILLVYKEGKELLKQGFLIDDIKDLDTINGILRINHSIKNEDFYLIENLKKTLLNEIETLKLLQGAFKKK</sequence>
<dbReference type="PANTHER" id="PTHR43607:SF1">
    <property type="entry name" value="H(+)-TRANSPORTING TWO-SECTOR ATPASE"/>
    <property type="match status" value="1"/>
</dbReference>
<dbReference type="InterPro" id="IPR022878">
    <property type="entry name" value="V-ATPase_asu"/>
</dbReference>
<dbReference type="InterPro" id="IPR000194">
    <property type="entry name" value="ATPase_F1/V1/A1_a/bsu_nucl-bd"/>
</dbReference>
<dbReference type="Pfam" id="PF00006">
    <property type="entry name" value="ATP-synt_ab"/>
    <property type="match status" value="1"/>
</dbReference>
<dbReference type="Gene3D" id="1.10.1140.10">
    <property type="entry name" value="Bovine Mitochondrial F1-atpase, Atp Synthase Beta Chain, Chain D, domain 3"/>
    <property type="match status" value="1"/>
</dbReference>
<dbReference type="Pfam" id="PF22919">
    <property type="entry name" value="ATP-synt_VA_C"/>
    <property type="match status" value="1"/>
</dbReference>
<dbReference type="InterPro" id="IPR027417">
    <property type="entry name" value="P-loop_NTPase"/>
</dbReference>
<dbReference type="SUPFAM" id="SSF47917">
    <property type="entry name" value="C-terminal domain of alpha and beta subunits of F1 ATP synthase"/>
    <property type="match status" value="1"/>
</dbReference>
<gene>
    <name evidence="10" type="ORF">LCGC14_1042080</name>
    <name evidence="9" type="ORF">LCGC14_2927210</name>
</gene>
<feature type="domain" description="ATP synthase A/B type C-terminal" evidence="8">
    <location>
        <begin position="134"/>
        <end position="225"/>
    </location>
</feature>
<evidence type="ECO:0000256" key="3">
    <source>
        <dbReference type="ARBA" id="ARBA00022741"/>
    </source>
</evidence>
<dbReference type="GO" id="GO:0046961">
    <property type="term" value="F:proton-transporting ATPase activity, rotational mechanism"/>
    <property type="evidence" value="ECO:0007669"/>
    <property type="project" value="InterPro"/>
</dbReference>
<dbReference type="GO" id="GO:0005524">
    <property type="term" value="F:ATP binding"/>
    <property type="evidence" value="ECO:0007669"/>
    <property type="project" value="UniProtKB-KW"/>
</dbReference>
<dbReference type="PROSITE" id="PS00152">
    <property type="entry name" value="ATPASE_ALPHA_BETA"/>
    <property type="match status" value="1"/>
</dbReference>
<evidence type="ECO:0000259" key="7">
    <source>
        <dbReference type="Pfam" id="PF00006"/>
    </source>
</evidence>
<dbReference type="CDD" id="cd18111">
    <property type="entry name" value="ATP-synt_V_A-type_alpha_C"/>
    <property type="match status" value="1"/>
</dbReference>